<accession>A0A4U9HKF4</accession>
<name>A0A4U9HKF4_9ENTR</name>
<evidence type="ECO:0000313" key="3">
    <source>
        <dbReference type="Proteomes" id="UP000310719"/>
    </source>
</evidence>
<dbReference type="InterPro" id="IPR033450">
    <property type="entry name" value="NlpE_C"/>
</dbReference>
<sequence length="136" mass="14818">MLTDTAGEKRYFRAKGEGLEMLDMQGNPIVSQFNYTLAPITAALPATPMAMRGMYFYMADAAIFTDCATGKKVSVANNAQLERDYAAARGNDTKPVLLTVDGHFTLQANPDSGEKIKTLVPDRDARFEAGKNCDSK</sequence>
<dbReference type="InterPro" id="IPR038139">
    <property type="entry name" value="NlpE_C_sf"/>
</dbReference>
<feature type="domain" description="NlpE C-terminal OB" evidence="1">
    <location>
        <begin position="46"/>
        <end position="134"/>
    </location>
</feature>
<proteinExistence type="predicted"/>
<dbReference type="Proteomes" id="UP000310719">
    <property type="component" value="Chromosome"/>
</dbReference>
<dbReference type="Gene3D" id="2.40.50.540">
    <property type="match status" value="1"/>
</dbReference>
<dbReference type="EMBL" id="LR590464">
    <property type="protein sequence ID" value="VTP64235.1"/>
    <property type="molecule type" value="Genomic_DNA"/>
</dbReference>
<dbReference type="Pfam" id="PF17185">
    <property type="entry name" value="NlpE_C"/>
    <property type="match status" value="1"/>
</dbReference>
<gene>
    <name evidence="2" type="primary">nlpE_2</name>
    <name evidence="2" type="ORF">NCTC13032_01301</name>
</gene>
<evidence type="ECO:0000259" key="1">
    <source>
        <dbReference type="Pfam" id="PF17185"/>
    </source>
</evidence>
<dbReference type="AlphaFoldDB" id="A0A4U9HKF4"/>
<dbReference type="STRING" id="83655.APT61_18140"/>
<organism evidence="2 3">
    <name type="scientific">Leclercia adecarboxylata</name>
    <dbReference type="NCBI Taxonomy" id="83655"/>
    <lineage>
        <taxon>Bacteria</taxon>
        <taxon>Pseudomonadati</taxon>
        <taxon>Pseudomonadota</taxon>
        <taxon>Gammaproteobacteria</taxon>
        <taxon>Enterobacterales</taxon>
        <taxon>Enterobacteriaceae</taxon>
        <taxon>Leclercia</taxon>
    </lineage>
</organism>
<protein>
    <submittedName>
        <fullName evidence="2">Copper homeostasis protein CutF</fullName>
    </submittedName>
</protein>
<reference evidence="2 3" key="1">
    <citation type="submission" date="2019-05" db="EMBL/GenBank/DDBJ databases">
        <authorList>
            <consortium name="Pathogen Informatics"/>
        </authorList>
    </citation>
    <scope>NUCLEOTIDE SEQUENCE [LARGE SCALE GENOMIC DNA]</scope>
    <source>
        <strain evidence="2 3">NCTC13032</strain>
    </source>
</reference>
<evidence type="ECO:0000313" key="2">
    <source>
        <dbReference type="EMBL" id="VTP64235.1"/>
    </source>
</evidence>